<dbReference type="GO" id="GO:0003951">
    <property type="term" value="F:NAD+ kinase activity"/>
    <property type="evidence" value="ECO:0007669"/>
    <property type="project" value="UniProtKB-EC"/>
</dbReference>
<dbReference type="Gene3D" id="3.40.50.10330">
    <property type="entry name" value="Probable inorganic polyphosphate/atp-NAD kinase, domain 1"/>
    <property type="match status" value="1"/>
</dbReference>
<keyword evidence="1" id="KW-0808">Transferase</keyword>
<evidence type="ECO:0000256" key="3">
    <source>
        <dbReference type="ARBA" id="ARBA00022857"/>
    </source>
</evidence>
<evidence type="ECO:0000256" key="2">
    <source>
        <dbReference type="ARBA" id="ARBA00022777"/>
    </source>
</evidence>
<dbReference type="InterPro" id="IPR016064">
    <property type="entry name" value="NAD/diacylglycerol_kinase_sf"/>
</dbReference>
<gene>
    <name evidence="6" type="ORF">DRP44_07170</name>
</gene>
<feature type="non-terminal residue" evidence="6">
    <location>
        <position position="206"/>
    </location>
</feature>
<dbReference type="GO" id="GO:0051287">
    <property type="term" value="F:NAD binding"/>
    <property type="evidence" value="ECO:0007669"/>
    <property type="project" value="UniProtKB-ARBA"/>
</dbReference>
<dbReference type="GO" id="GO:0005524">
    <property type="term" value="F:ATP binding"/>
    <property type="evidence" value="ECO:0007669"/>
    <property type="project" value="UniProtKB-ARBA"/>
</dbReference>
<evidence type="ECO:0000256" key="5">
    <source>
        <dbReference type="ARBA" id="ARBA00047925"/>
    </source>
</evidence>
<dbReference type="Pfam" id="PF20143">
    <property type="entry name" value="NAD_kinase_C"/>
    <property type="match status" value="1"/>
</dbReference>
<keyword evidence="3" id="KW-0521">NADP</keyword>
<comment type="caution">
    <text evidence="6">The sequence shown here is derived from an EMBL/GenBank/DDBJ whole genome shotgun (WGS) entry which is preliminary data.</text>
</comment>
<dbReference type="Gene3D" id="2.60.200.30">
    <property type="entry name" value="Probable inorganic polyphosphate/atp-NAD kinase, domain 2"/>
    <property type="match status" value="1"/>
</dbReference>
<dbReference type="EMBL" id="QNBC01000115">
    <property type="protein sequence ID" value="RKX65029.1"/>
    <property type="molecule type" value="Genomic_DNA"/>
</dbReference>
<evidence type="ECO:0000256" key="4">
    <source>
        <dbReference type="ARBA" id="ARBA00023027"/>
    </source>
</evidence>
<evidence type="ECO:0000256" key="1">
    <source>
        <dbReference type="ARBA" id="ARBA00022679"/>
    </source>
</evidence>
<comment type="catalytic activity">
    <reaction evidence="5">
        <text>NAD(+) + ATP = ADP + NADP(+) + H(+)</text>
        <dbReference type="Rhea" id="RHEA:18629"/>
        <dbReference type="ChEBI" id="CHEBI:15378"/>
        <dbReference type="ChEBI" id="CHEBI:30616"/>
        <dbReference type="ChEBI" id="CHEBI:57540"/>
        <dbReference type="ChEBI" id="CHEBI:58349"/>
        <dbReference type="ChEBI" id="CHEBI:456216"/>
        <dbReference type="EC" id="2.7.1.23"/>
    </reaction>
</comment>
<accession>A0A660S774</accession>
<dbReference type="Pfam" id="PF01513">
    <property type="entry name" value="NAD_kinase"/>
    <property type="match status" value="1"/>
</dbReference>
<dbReference type="GO" id="GO:0019674">
    <property type="term" value="P:NAD+ metabolic process"/>
    <property type="evidence" value="ECO:0007669"/>
    <property type="project" value="InterPro"/>
</dbReference>
<reference evidence="6 7" key="1">
    <citation type="submission" date="2018-06" db="EMBL/GenBank/DDBJ databases">
        <title>Extensive metabolic versatility and redundancy in microbially diverse, dynamic hydrothermal sediments.</title>
        <authorList>
            <person name="Dombrowski N."/>
            <person name="Teske A."/>
            <person name="Baker B.J."/>
        </authorList>
    </citation>
    <scope>NUCLEOTIDE SEQUENCE [LARGE SCALE GENOMIC DNA]</scope>
    <source>
        <strain evidence="6">B35_G9</strain>
    </source>
</reference>
<keyword evidence="4" id="KW-0520">NAD</keyword>
<dbReference type="Proteomes" id="UP000282321">
    <property type="component" value="Unassembled WGS sequence"/>
</dbReference>
<dbReference type="GO" id="GO:0006741">
    <property type="term" value="P:NADP+ biosynthetic process"/>
    <property type="evidence" value="ECO:0007669"/>
    <property type="project" value="InterPro"/>
</dbReference>
<keyword evidence="2 6" id="KW-0418">Kinase</keyword>
<evidence type="ECO:0000313" key="6">
    <source>
        <dbReference type="EMBL" id="RKX65029.1"/>
    </source>
</evidence>
<dbReference type="PANTHER" id="PTHR20275:SF0">
    <property type="entry name" value="NAD KINASE"/>
    <property type="match status" value="1"/>
</dbReference>
<dbReference type="InterPro" id="IPR002504">
    <property type="entry name" value="NADK"/>
</dbReference>
<dbReference type="PANTHER" id="PTHR20275">
    <property type="entry name" value="NAD KINASE"/>
    <property type="match status" value="1"/>
</dbReference>
<sequence>MKLGIIANVKKTESRSIIEKMQKYCIEKGIILFLQNEYKDLAMDKDRILPITDIIEKADIIVSVGGDGTFLKASHFIKDSGKAILGINAGHLGFLAETRGEDAIKILDDVVAGRYKIEKRMVLEGEFAGESYHCLNDVVIHMGSTLRIVDLQLKLNGVPVAHFRADGIIFSTPTGSTAYSLAAGGPILIPTIDAIVITPIAPHNLG</sequence>
<dbReference type="InterPro" id="IPR017437">
    <property type="entry name" value="ATP-NAD_kinase_PpnK-typ_C"/>
</dbReference>
<protein>
    <submittedName>
        <fullName evidence="6">NAD(+) kinase</fullName>
    </submittedName>
</protein>
<evidence type="ECO:0000313" key="7">
    <source>
        <dbReference type="Proteomes" id="UP000282321"/>
    </source>
</evidence>
<dbReference type="AlphaFoldDB" id="A0A660S774"/>
<name>A0A660S774_UNCT6</name>
<organism evidence="6 7">
    <name type="scientific">candidate division TA06 bacterium</name>
    <dbReference type="NCBI Taxonomy" id="2250710"/>
    <lineage>
        <taxon>Bacteria</taxon>
        <taxon>Bacteria division TA06</taxon>
    </lineage>
</organism>
<dbReference type="InterPro" id="IPR017438">
    <property type="entry name" value="ATP-NAD_kinase_N"/>
</dbReference>
<proteinExistence type="predicted"/>
<dbReference type="SUPFAM" id="SSF111331">
    <property type="entry name" value="NAD kinase/diacylglycerol kinase-like"/>
    <property type="match status" value="1"/>
</dbReference>